<dbReference type="Proteomes" id="UP000030689">
    <property type="component" value="Unassembled WGS sequence"/>
</dbReference>
<evidence type="ECO:0000256" key="2">
    <source>
        <dbReference type="SAM" id="Coils"/>
    </source>
</evidence>
<dbReference type="Gramene" id="ESQ55082">
    <property type="protein sequence ID" value="ESQ55082"/>
    <property type="gene ID" value="EUTSA_v10027114mg"/>
</dbReference>
<keyword evidence="2" id="KW-0175">Coiled coil</keyword>
<feature type="compositionally biased region" description="Polar residues" evidence="3">
    <location>
        <begin position="154"/>
        <end position="174"/>
    </location>
</feature>
<evidence type="ECO:0000256" key="1">
    <source>
        <dbReference type="ARBA" id="ARBA00005474"/>
    </source>
</evidence>
<reference evidence="5 6" key="1">
    <citation type="journal article" date="2013" name="Front. Plant Sci.">
        <title>The Reference Genome of the Halophytic Plant Eutrema salsugineum.</title>
        <authorList>
            <person name="Yang R."/>
            <person name="Jarvis D.E."/>
            <person name="Chen H."/>
            <person name="Beilstein M.A."/>
            <person name="Grimwood J."/>
            <person name="Jenkins J."/>
            <person name="Shu S."/>
            <person name="Prochnik S."/>
            <person name="Xin M."/>
            <person name="Ma C."/>
            <person name="Schmutz J."/>
            <person name="Wing R.A."/>
            <person name="Mitchell-Olds T."/>
            <person name="Schumaker K.S."/>
            <person name="Wang X."/>
        </authorList>
    </citation>
    <scope>NUCLEOTIDE SEQUENCE [LARGE SCALE GENOMIC DNA]</scope>
</reference>
<dbReference type="Pfam" id="PF03195">
    <property type="entry name" value="LOB"/>
    <property type="match status" value="1"/>
</dbReference>
<name>V4MIB8_EUTSA</name>
<evidence type="ECO:0000256" key="3">
    <source>
        <dbReference type="SAM" id="MobiDB-lite"/>
    </source>
</evidence>
<comment type="similarity">
    <text evidence="1">Belongs to the LOB domain-containing protein family.</text>
</comment>
<evidence type="ECO:0000313" key="6">
    <source>
        <dbReference type="Proteomes" id="UP000030689"/>
    </source>
</evidence>
<dbReference type="STRING" id="72664.V4MIB8"/>
<accession>V4MIB8</accession>
<keyword evidence="6" id="KW-1185">Reference proteome</keyword>
<dbReference type="AlphaFoldDB" id="V4MIB8"/>
<evidence type="ECO:0000313" key="5">
    <source>
        <dbReference type="EMBL" id="ESQ55082.1"/>
    </source>
</evidence>
<evidence type="ECO:0000259" key="4">
    <source>
        <dbReference type="PROSITE" id="PS50891"/>
    </source>
</evidence>
<dbReference type="OrthoDB" id="1082014at2759"/>
<gene>
    <name evidence="5" type="ORF">EUTSA_v10027114mg</name>
</gene>
<sequence>MASNPCSACKVLKSVCTGECIFAPYFPSTEPEKFDRVHRIFGAENVYKILNNETFSPLQREHAVKALNYEAEARIHDPVTGCYGMYLAYEKILNNLKEQIVSAKNEIVVTKRSDKVPQYSDTPMPEDFLMTQNHEDFLMTQNQQMGDNHGADEVSTSATPPASLGGTNDTQQTP</sequence>
<dbReference type="PANTHER" id="PTHR31301">
    <property type="entry name" value="LOB DOMAIN-CONTAINING PROTEIN 4-RELATED"/>
    <property type="match status" value="1"/>
</dbReference>
<feature type="region of interest" description="Disordered" evidence="3">
    <location>
        <begin position="141"/>
        <end position="174"/>
    </location>
</feature>
<dbReference type="EMBL" id="KI517384">
    <property type="protein sequence ID" value="ESQ55082.1"/>
    <property type="molecule type" value="Genomic_DNA"/>
</dbReference>
<dbReference type="InterPro" id="IPR004883">
    <property type="entry name" value="LOB"/>
</dbReference>
<dbReference type="KEGG" id="eus:EUTSA_v10027114mg"/>
<protein>
    <recommendedName>
        <fullName evidence="4">LOB domain-containing protein</fullName>
    </recommendedName>
</protein>
<dbReference type="OMA" id="MNFAICA"/>
<feature type="domain" description="LOB" evidence="4">
    <location>
        <begin position="4"/>
        <end position="107"/>
    </location>
</feature>
<organism evidence="5 6">
    <name type="scientific">Eutrema salsugineum</name>
    <name type="common">Saltwater cress</name>
    <name type="synonym">Sisymbrium salsugineum</name>
    <dbReference type="NCBI Taxonomy" id="72664"/>
    <lineage>
        <taxon>Eukaryota</taxon>
        <taxon>Viridiplantae</taxon>
        <taxon>Streptophyta</taxon>
        <taxon>Embryophyta</taxon>
        <taxon>Tracheophyta</taxon>
        <taxon>Spermatophyta</taxon>
        <taxon>Magnoliopsida</taxon>
        <taxon>eudicotyledons</taxon>
        <taxon>Gunneridae</taxon>
        <taxon>Pentapetalae</taxon>
        <taxon>rosids</taxon>
        <taxon>malvids</taxon>
        <taxon>Brassicales</taxon>
        <taxon>Brassicaceae</taxon>
        <taxon>Eutremeae</taxon>
        <taxon>Eutrema</taxon>
    </lineage>
</organism>
<proteinExistence type="inferred from homology"/>
<dbReference type="PANTHER" id="PTHR31301:SF68">
    <property type="entry name" value="LOB DOMAIN-CONTAINING PROTEIN 32-RELATED"/>
    <property type="match status" value="1"/>
</dbReference>
<feature type="coiled-coil region" evidence="2">
    <location>
        <begin position="86"/>
        <end position="113"/>
    </location>
</feature>
<dbReference type="PROSITE" id="PS50891">
    <property type="entry name" value="LOB"/>
    <property type="match status" value="1"/>
</dbReference>